<dbReference type="Proteomes" id="UP000736335">
    <property type="component" value="Unassembled WGS sequence"/>
</dbReference>
<organism evidence="1 2">
    <name type="scientific">Thelephora terrestris</name>
    <dbReference type="NCBI Taxonomy" id="56493"/>
    <lineage>
        <taxon>Eukaryota</taxon>
        <taxon>Fungi</taxon>
        <taxon>Dikarya</taxon>
        <taxon>Basidiomycota</taxon>
        <taxon>Agaricomycotina</taxon>
        <taxon>Agaricomycetes</taxon>
        <taxon>Thelephorales</taxon>
        <taxon>Thelephoraceae</taxon>
        <taxon>Thelephora</taxon>
    </lineage>
</organism>
<dbReference type="OrthoDB" id="9974981at2759"/>
<name>A0A9P6HFL9_9AGAM</name>
<evidence type="ECO:0000313" key="2">
    <source>
        <dbReference type="Proteomes" id="UP000736335"/>
    </source>
</evidence>
<reference evidence="1" key="1">
    <citation type="journal article" date="2020" name="Nat. Commun.">
        <title>Large-scale genome sequencing of mycorrhizal fungi provides insights into the early evolution of symbiotic traits.</title>
        <authorList>
            <person name="Miyauchi S."/>
            <person name="Kiss E."/>
            <person name="Kuo A."/>
            <person name="Drula E."/>
            <person name="Kohler A."/>
            <person name="Sanchez-Garcia M."/>
            <person name="Morin E."/>
            <person name="Andreopoulos B."/>
            <person name="Barry K.W."/>
            <person name="Bonito G."/>
            <person name="Buee M."/>
            <person name="Carver A."/>
            <person name="Chen C."/>
            <person name="Cichocki N."/>
            <person name="Clum A."/>
            <person name="Culley D."/>
            <person name="Crous P.W."/>
            <person name="Fauchery L."/>
            <person name="Girlanda M."/>
            <person name="Hayes R.D."/>
            <person name="Keri Z."/>
            <person name="LaButti K."/>
            <person name="Lipzen A."/>
            <person name="Lombard V."/>
            <person name="Magnuson J."/>
            <person name="Maillard F."/>
            <person name="Murat C."/>
            <person name="Nolan M."/>
            <person name="Ohm R.A."/>
            <person name="Pangilinan J."/>
            <person name="Pereira M.F."/>
            <person name="Perotto S."/>
            <person name="Peter M."/>
            <person name="Pfister S."/>
            <person name="Riley R."/>
            <person name="Sitrit Y."/>
            <person name="Stielow J.B."/>
            <person name="Szollosi G."/>
            <person name="Zifcakova L."/>
            <person name="Stursova M."/>
            <person name="Spatafora J.W."/>
            <person name="Tedersoo L."/>
            <person name="Vaario L.M."/>
            <person name="Yamada A."/>
            <person name="Yan M."/>
            <person name="Wang P."/>
            <person name="Xu J."/>
            <person name="Bruns T."/>
            <person name="Baldrian P."/>
            <person name="Vilgalys R."/>
            <person name="Dunand C."/>
            <person name="Henrissat B."/>
            <person name="Grigoriev I.V."/>
            <person name="Hibbett D."/>
            <person name="Nagy L.G."/>
            <person name="Martin F.M."/>
        </authorList>
    </citation>
    <scope>NUCLEOTIDE SEQUENCE</scope>
    <source>
        <strain evidence="1">UH-Tt-Lm1</strain>
    </source>
</reference>
<comment type="caution">
    <text evidence="1">The sequence shown here is derived from an EMBL/GenBank/DDBJ whole genome shotgun (WGS) entry which is preliminary data.</text>
</comment>
<protein>
    <submittedName>
        <fullName evidence="1">Uncharacterized protein</fullName>
    </submittedName>
</protein>
<dbReference type="EMBL" id="WIUZ02000006">
    <property type="protein sequence ID" value="KAF9785790.1"/>
    <property type="molecule type" value="Genomic_DNA"/>
</dbReference>
<accession>A0A9P6HFL9</accession>
<keyword evidence="2" id="KW-1185">Reference proteome</keyword>
<gene>
    <name evidence="1" type="ORF">BJ322DRAFT_1056385</name>
</gene>
<evidence type="ECO:0000313" key="1">
    <source>
        <dbReference type="EMBL" id="KAF9785790.1"/>
    </source>
</evidence>
<dbReference type="AlphaFoldDB" id="A0A9P6HFL9"/>
<proteinExistence type="predicted"/>
<feature type="non-terminal residue" evidence="1">
    <location>
        <position position="55"/>
    </location>
</feature>
<sequence>MPVEKLEWKVFRVEGERTTFNEILRSYQNKAGKSLQITHIPTSELEKRSDAASGI</sequence>
<reference evidence="1" key="2">
    <citation type="submission" date="2020-11" db="EMBL/GenBank/DDBJ databases">
        <authorList>
            <consortium name="DOE Joint Genome Institute"/>
            <person name="Kuo A."/>
            <person name="Miyauchi S."/>
            <person name="Kiss E."/>
            <person name="Drula E."/>
            <person name="Kohler A."/>
            <person name="Sanchez-Garcia M."/>
            <person name="Andreopoulos B."/>
            <person name="Barry K.W."/>
            <person name="Bonito G."/>
            <person name="Buee M."/>
            <person name="Carver A."/>
            <person name="Chen C."/>
            <person name="Cichocki N."/>
            <person name="Clum A."/>
            <person name="Culley D."/>
            <person name="Crous P.W."/>
            <person name="Fauchery L."/>
            <person name="Girlanda M."/>
            <person name="Hayes R."/>
            <person name="Keri Z."/>
            <person name="Labutti K."/>
            <person name="Lipzen A."/>
            <person name="Lombard V."/>
            <person name="Magnuson J."/>
            <person name="Maillard F."/>
            <person name="Morin E."/>
            <person name="Murat C."/>
            <person name="Nolan M."/>
            <person name="Ohm R."/>
            <person name="Pangilinan J."/>
            <person name="Pereira M."/>
            <person name="Perotto S."/>
            <person name="Peter M."/>
            <person name="Riley R."/>
            <person name="Sitrit Y."/>
            <person name="Stielow B."/>
            <person name="Szollosi G."/>
            <person name="Zifcakova L."/>
            <person name="Stursova M."/>
            <person name="Spatafora J.W."/>
            <person name="Tedersoo L."/>
            <person name="Vaario L.-M."/>
            <person name="Yamada A."/>
            <person name="Yan M."/>
            <person name="Wang P."/>
            <person name="Xu J."/>
            <person name="Bruns T."/>
            <person name="Baldrian P."/>
            <person name="Vilgalys R."/>
            <person name="Henrissat B."/>
            <person name="Grigoriev I.V."/>
            <person name="Hibbett D."/>
            <person name="Nagy L.G."/>
            <person name="Martin F.M."/>
        </authorList>
    </citation>
    <scope>NUCLEOTIDE SEQUENCE</scope>
    <source>
        <strain evidence="1">UH-Tt-Lm1</strain>
    </source>
</reference>